<protein>
    <recommendedName>
        <fullName evidence="1">F5/8 type C domain-containing protein</fullName>
    </recommendedName>
</protein>
<reference evidence="3" key="1">
    <citation type="submission" date="2018-12" db="EMBL/GenBank/DDBJ databases">
        <title>Tengunoibacter tsumagoiensis gen. nov., sp. nov., Dictyobacter kobayashii sp. nov., D. alpinus sp. nov., and D. joshuensis sp. nov. and description of Dictyobacteraceae fam. nov. within the order Ktedonobacterales isolated from Tengu-no-mugimeshi.</title>
        <authorList>
            <person name="Wang C.M."/>
            <person name="Zheng Y."/>
            <person name="Sakai Y."/>
            <person name="Toyoda A."/>
            <person name="Minakuchi Y."/>
            <person name="Abe K."/>
            <person name="Yokota A."/>
            <person name="Yabe S."/>
        </authorList>
    </citation>
    <scope>NUCLEOTIDE SEQUENCE [LARGE SCALE GENOMIC DNA]</scope>
    <source>
        <strain evidence="3">Uno3</strain>
    </source>
</reference>
<dbReference type="InterPro" id="IPR008979">
    <property type="entry name" value="Galactose-bd-like_sf"/>
</dbReference>
<dbReference type="Gene3D" id="1.50.10.20">
    <property type="match status" value="1"/>
</dbReference>
<dbReference type="PROSITE" id="PS50022">
    <property type="entry name" value="FA58C_3"/>
    <property type="match status" value="1"/>
</dbReference>
<sequence length="483" mass="54236">MAAQVLLPNKNYRLYASAGAEALLAWYNPVKALFETTGWWNAANAVHTLIDYSLLTGSTQYRSVIEHFFNQHADGSFLNNYYDDEGWWALTWTNAFDLTGEVRYLQMAQTIFEDIKQGWDSRCRGGVWWSKERTYKNAIANELFLALGARLYERTAGSPVRQQYGDWALATWNWFAKSGLITPDYLVSDGLTKRCTSNRGVNWTYNQGVLLGGLVDLYKMTEQESYLQMAEALANATLHYLVNENGILTEPCERTDCGADGPQFKGVFLRNLLKLYLVDRRSIYRQFIVKNVEAIITYNKTTSHQYGLYWGGPVDRIDAARQSSALDALVAAIPFSADGPLLTNLALSVPTQADASCSPLEGPEKAVDGTVLYNSKWCSPGTSGRYWLQLDLTRPVMIGRIVLNHAGAGGEDPMYNTCDFGIQVSLDGTSWQTIVSVTGNTASVTTHQFEPQEVRYLTLLITNPQRSPEHKAARIYQFEIYEI</sequence>
<dbReference type="InterPro" id="IPR053169">
    <property type="entry name" value="MUG_Protein"/>
</dbReference>
<keyword evidence="3" id="KW-1185">Reference proteome</keyword>
<dbReference type="SUPFAM" id="SSF48208">
    <property type="entry name" value="Six-hairpin glycosidases"/>
    <property type="match status" value="1"/>
</dbReference>
<dbReference type="InterPro" id="IPR000421">
    <property type="entry name" value="FA58C"/>
</dbReference>
<dbReference type="PANTHER" id="PTHR47791">
    <property type="entry name" value="MEIOTICALLY UP-REGULATED GENE 191 PROTEIN"/>
    <property type="match status" value="1"/>
</dbReference>
<dbReference type="GO" id="GO:0005975">
    <property type="term" value="P:carbohydrate metabolic process"/>
    <property type="evidence" value="ECO:0007669"/>
    <property type="project" value="InterPro"/>
</dbReference>
<evidence type="ECO:0000313" key="3">
    <source>
        <dbReference type="Proteomes" id="UP000287352"/>
    </source>
</evidence>
<dbReference type="OrthoDB" id="6387072at2"/>
<name>A0A401ZYU5_9CHLR</name>
<proteinExistence type="predicted"/>
<dbReference type="RefSeq" id="WP_126579690.1">
    <property type="nucleotide sequence ID" value="NZ_BIFR01000001.1"/>
</dbReference>
<accession>A0A401ZYU5</accession>
<dbReference type="InterPro" id="IPR005198">
    <property type="entry name" value="Glyco_hydro_76"/>
</dbReference>
<organism evidence="2 3">
    <name type="scientific">Tengunoibacter tsumagoiensis</name>
    <dbReference type="NCBI Taxonomy" id="2014871"/>
    <lineage>
        <taxon>Bacteria</taxon>
        <taxon>Bacillati</taxon>
        <taxon>Chloroflexota</taxon>
        <taxon>Ktedonobacteria</taxon>
        <taxon>Ktedonobacterales</taxon>
        <taxon>Dictyobacteraceae</taxon>
        <taxon>Tengunoibacter</taxon>
    </lineage>
</organism>
<dbReference type="PANTHER" id="PTHR47791:SF1">
    <property type="entry name" value="ENDO MANNANASE, GH76 FAMILY (EUROFUNG)"/>
    <property type="match status" value="1"/>
</dbReference>
<dbReference type="Gene3D" id="2.60.120.260">
    <property type="entry name" value="Galactose-binding domain-like"/>
    <property type="match status" value="1"/>
</dbReference>
<dbReference type="Proteomes" id="UP000287352">
    <property type="component" value="Unassembled WGS sequence"/>
</dbReference>
<dbReference type="EMBL" id="BIFR01000001">
    <property type="protein sequence ID" value="GCE12026.1"/>
    <property type="molecule type" value="Genomic_DNA"/>
</dbReference>
<gene>
    <name evidence="2" type="ORF">KTT_18850</name>
</gene>
<feature type="domain" description="F5/8 type C" evidence="1">
    <location>
        <begin position="330"/>
        <end position="483"/>
    </location>
</feature>
<dbReference type="AlphaFoldDB" id="A0A401ZYU5"/>
<comment type="caution">
    <text evidence="2">The sequence shown here is derived from an EMBL/GenBank/DDBJ whole genome shotgun (WGS) entry which is preliminary data.</text>
</comment>
<dbReference type="SUPFAM" id="SSF49785">
    <property type="entry name" value="Galactose-binding domain-like"/>
    <property type="match status" value="1"/>
</dbReference>
<dbReference type="InterPro" id="IPR008928">
    <property type="entry name" value="6-hairpin_glycosidase_sf"/>
</dbReference>
<evidence type="ECO:0000259" key="1">
    <source>
        <dbReference type="PROSITE" id="PS50022"/>
    </source>
</evidence>
<dbReference type="Pfam" id="PF00754">
    <property type="entry name" value="F5_F8_type_C"/>
    <property type="match status" value="1"/>
</dbReference>
<dbReference type="Pfam" id="PF03663">
    <property type="entry name" value="Glyco_hydro_76"/>
    <property type="match status" value="1"/>
</dbReference>
<evidence type="ECO:0000313" key="2">
    <source>
        <dbReference type="EMBL" id="GCE12026.1"/>
    </source>
</evidence>